<keyword evidence="3" id="KW-1185">Reference proteome</keyword>
<evidence type="ECO:0000313" key="2">
    <source>
        <dbReference type="EMBL" id="GAT55757.1"/>
    </source>
</evidence>
<evidence type="ECO:0000256" key="1">
    <source>
        <dbReference type="SAM" id="MobiDB-lite"/>
    </source>
</evidence>
<protein>
    <submittedName>
        <fullName evidence="2">Uncharacterized protein</fullName>
    </submittedName>
</protein>
<dbReference type="Proteomes" id="UP000815677">
    <property type="component" value="Unassembled WGS sequence"/>
</dbReference>
<sequence>MKTKPYTTPRPPALFRASWPRPPLLLSSTSRARSRPTMAKPCRTPKDYDFKQHNKIPHPVVDDSMTVQARNAFNIKVDKHNLDASCQTGDASRAAAVVGSTEWPDIGAPIMASYAFTRNEALEAALDADHKKSMLPICTEFARCIAAVERQLKNTSVVDSLAGALPPKVSGLKNVAGDVIPEELVLAVAHGNQPPCLLALTNASIRNFNSSRSLPTLTTTSRITGKCVDVFDSAAFLSAKHTTAIDPRPFGDKHGIVVAMKTLQRIAAHVTSRTASPGSNLGRHISNHVQFMENHVVDSETIPARQWLEFSWGEICGMFVERRAFVEAYHQSWLQQTTSLIKMHQSNERTLFGRRDDGGGDARDDFVQDNRVRDEWEDHVTWEAHQPRGNHVGRDARWPAAIEDAEYSDFGPVIYQHYQPHQQQLFFPHPYPLPTAPYPSHQQPFALHPRGAGAGHGMHWPAAVVDDDIYRSVPLAYQHYHPHQPQPFFPPPYLPPVPTPRGHQQPFVRCPNPFSASRDLLFPPLRNVRCRLVRCPLAFGFLPLSAMSAAALGDVLWPLGRVSSA</sequence>
<proteinExistence type="predicted"/>
<dbReference type="EMBL" id="DF849116">
    <property type="protein sequence ID" value="GAT55757.1"/>
    <property type="molecule type" value="Genomic_DNA"/>
</dbReference>
<name>A0ABQ0LXG7_MYCCL</name>
<evidence type="ECO:0000313" key="3">
    <source>
        <dbReference type="Proteomes" id="UP000815677"/>
    </source>
</evidence>
<feature type="region of interest" description="Disordered" evidence="1">
    <location>
        <begin position="1"/>
        <end position="53"/>
    </location>
</feature>
<feature type="compositionally biased region" description="Low complexity" evidence="1">
    <location>
        <begin position="16"/>
        <end position="37"/>
    </location>
</feature>
<reference evidence="2" key="1">
    <citation type="submission" date="2014-09" db="EMBL/GenBank/DDBJ databases">
        <title>Genome sequence of the luminous mushroom Mycena chlorophos for searching fungal bioluminescence genes.</title>
        <authorList>
            <person name="Tanaka Y."/>
            <person name="Kasuga D."/>
            <person name="Oba Y."/>
            <person name="Hase S."/>
            <person name="Sato K."/>
            <person name="Oba Y."/>
            <person name="Sakakibara Y."/>
        </authorList>
    </citation>
    <scope>NUCLEOTIDE SEQUENCE</scope>
</reference>
<gene>
    <name evidence="2" type="ORF">MCHLO_12487</name>
</gene>
<organism evidence="2 3">
    <name type="scientific">Mycena chlorophos</name>
    <name type="common">Agaric fungus</name>
    <name type="synonym">Agaricus chlorophos</name>
    <dbReference type="NCBI Taxonomy" id="658473"/>
    <lineage>
        <taxon>Eukaryota</taxon>
        <taxon>Fungi</taxon>
        <taxon>Dikarya</taxon>
        <taxon>Basidiomycota</taxon>
        <taxon>Agaricomycotina</taxon>
        <taxon>Agaricomycetes</taxon>
        <taxon>Agaricomycetidae</taxon>
        <taxon>Agaricales</taxon>
        <taxon>Marasmiineae</taxon>
        <taxon>Mycenaceae</taxon>
        <taxon>Mycena</taxon>
    </lineage>
</organism>
<accession>A0ABQ0LXG7</accession>